<comment type="caution">
    <text evidence="15">The sequence shown here is derived from an EMBL/GenBank/DDBJ whole genome shotgun (WGS) entry which is preliminary data.</text>
</comment>
<dbReference type="FunFam" id="3.40.50.150:FF:000009">
    <property type="entry name" value="23S rRNA (Uracil(1939)-C(5))-methyltransferase RlmD"/>
    <property type="match status" value="1"/>
</dbReference>
<dbReference type="GO" id="GO:0070475">
    <property type="term" value="P:rRNA base methylation"/>
    <property type="evidence" value="ECO:0007669"/>
    <property type="project" value="TreeGrafter"/>
</dbReference>
<dbReference type="InterPro" id="IPR012340">
    <property type="entry name" value="NA-bd_OB-fold"/>
</dbReference>
<evidence type="ECO:0000256" key="8">
    <source>
        <dbReference type="ARBA" id="ARBA00023014"/>
    </source>
</evidence>
<keyword evidence="7 11" id="KW-0408">Iron</keyword>
<feature type="binding site" evidence="11 12">
    <location>
        <position position="385"/>
    </location>
    <ligand>
        <name>S-adenosyl-L-methionine</name>
        <dbReference type="ChEBI" id="CHEBI:59789"/>
    </ligand>
</feature>
<keyword evidence="3 11" id="KW-0489">Methyltransferase</keyword>
<evidence type="ECO:0000256" key="7">
    <source>
        <dbReference type="ARBA" id="ARBA00023004"/>
    </source>
</evidence>
<dbReference type="InterPro" id="IPR030391">
    <property type="entry name" value="MeTrfase_TrmA_CS"/>
</dbReference>
<organism evidence="15">
    <name type="scientific">Shewanella frigidimarina</name>
    <dbReference type="NCBI Taxonomy" id="56812"/>
    <lineage>
        <taxon>Bacteria</taxon>
        <taxon>Pseudomonadati</taxon>
        <taxon>Pseudomonadota</taxon>
        <taxon>Gammaproteobacteria</taxon>
        <taxon>Alteromonadales</taxon>
        <taxon>Shewanellaceae</taxon>
        <taxon>Shewanella</taxon>
    </lineage>
</organism>
<dbReference type="EC" id="2.1.1.190" evidence="11"/>
<dbReference type="Proteomes" id="UP000055702">
    <property type="component" value="Unassembled WGS sequence"/>
</dbReference>
<dbReference type="RefSeq" id="WP_059746432.1">
    <property type="nucleotide sequence ID" value="NZ_LRDC01000029.1"/>
</dbReference>
<dbReference type="AlphaFoldDB" id="A0A106BYN2"/>
<evidence type="ECO:0000313" key="15">
    <source>
        <dbReference type="EMBL" id="KVX01020.1"/>
    </source>
</evidence>
<dbReference type="EMBL" id="LRDC01000029">
    <property type="protein sequence ID" value="KVX01020.1"/>
    <property type="molecule type" value="Genomic_DNA"/>
</dbReference>
<sequence length="455" mass="49825">MAQFFQAKPNKSKQLSAKLSLSVTQLDHLGAGIAQHQGKIVFIPGVLPGETATVQFVEQKKSYAKAKLISIESASVNRIKPHCPHYQQCGGCDLQHMDTNAQREHKQTALVDLISKLSSAKAIDADIVADPIVGEAWHYRRRARLATLFDKNTQRLQLGFRAGNSNKIVSIQQCPVLSESLSALITPLAANLNQLKAKASLGHVELTQADNGNFAVLRVTKVLPASDIRWLTGFAEKHQLNLLLQDDAGQLTQLFPLLPAGDEAVSLPYYHLAQEAVRCSFTPGNFVQVNGAINQAMVDQAIEWLDPQSGERILDLFCGVGNFSLPLALKAAEVIGVEGVPEMVQQAKQNAVDNQLDNVTFYHADLSADLTTQKWLGKIDKLLLDPARAGAFESLQWLQKMQPKKVVYVSCNPASLARDSSVLLASGYRIAQVGLVDMFPQTHHIEAMVLFELNI</sequence>
<dbReference type="Pfam" id="PF05958">
    <property type="entry name" value="tRNA_U5-meth_tr"/>
    <property type="match status" value="1"/>
</dbReference>
<evidence type="ECO:0000256" key="2">
    <source>
        <dbReference type="ARBA" id="ARBA00022552"/>
    </source>
</evidence>
<feature type="active site" description="Nucleophile" evidence="11 12">
    <location>
        <position position="411"/>
    </location>
</feature>
<dbReference type="SUPFAM" id="SSF53335">
    <property type="entry name" value="S-adenosyl-L-methionine-dependent methyltransferases"/>
    <property type="match status" value="1"/>
</dbReference>
<dbReference type="Pfam" id="PF01938">
    <property type="entry name" value="TRAM"/>
    <property type="match status" value="1"/>
</dbReference>
<dbReference type="InterPro" id="IPR001566">
    <property type="entry name" value="23S_rRNA_MeTrfase_RlmD"/>
</dbReference>
<gene>
    <name evidence="11" type="primary">rlmD</name>
    <name evidence="15" type="ORF">AWJ07_06085</name>
</gene>
<dbReference type="PROSITE" id="PS51687">
    <property type="entry name" value="SAM_MT_RNA_M5U"/>
    <property type="match status" value="1"/>
</dbReference>
<dbReference type="GO" id="GO:0070041">
    <property type="term" value="F:rRNA (uridine-C5-)-methyltransferase activity"/>
    <property type="evidence" value="ECO:0007669"/>
    <property type="project" value="UniProtKB-UniRule"/>
</dbReference>
<dbReference type="PANTHER" id="PTHR11061">
    <property type="entry name" value="RNA M5U METHYLTRANSFERASE"/>
    <property type="match status" value="1"/>
</dbReference>
<feature type="binding site" evidence="11 12">
    <location>
        <position position="288"/>
    </location>
    <ligand>
        <name>S-adenosyl-L-methionine</name>
        <dbReference type="ChEBI" id="CHEBI:59789"/>
    </ligand>
</feature>
<feature type="binding site" evidence="11">
    <location>
        <position position="174"/>
    </location>
    <ligand>
        <name>[4Fe-4S] cluster</name>
        <dbReference type="ChEBI" id="CHEBI:49883"/>
    </ligand>
</feature>
<evidence type="ECO:0000256" key="6">
    <source>
        <dbReference type="ARBA" id="ARBA00022723"/>
    </source>
</evidence>
<keyword evidence="6 11" id="KW-0479">Metal-binding</keyword>
<evidence type="ECO:0000256" key="4">
    <source>
        <dbReference type="ARBA" id="ARBA00022679"/>
    </source>
</evidence>
<evidence type="ECO:0000256" key="1">
    <source>
        <dbReference type="ARBA" id="ARBA00022485"/>
    </source>
</evidence>
<dbReference type="PROSITE" id="PS50926">
    <property type="entry name" value="TRAM"/>
    <property type="match status" value="1"/>
</dbReference>
<dbReference type="Gene3D" id="3.40.50.150">
    <property type="entry name" value="Vaccinia Virus protein VP39"/>
    <property type="match status" value="1"/>
</dbReference>
<dbReference type="GO" id="GO:0005506">
    <property type="term" value="F:iron ion binding"/>
    <property type="evidence" value="ECO:0007669"/>
    <property type="project" value="UniProtKB-UniRule"/>
</dbReference>
<feature type="binding site" evidence="11 12">
    <location>
        <position position="317"/>
    </location>
    <ligand>
        <name>S-adenosyl-L-methionine</name>
        <dbReference type="ChEBI" id="CHEBI:59789"/>
    </ligand>
</feature>
<evidence type="ECO:0000256" key="13">
    <source>
        <dbReference type="PROSITE-ProRule" id="PRU10015"/>
    </source>
</evidence>
<dbReference type="HAMAP" id="MF_01010">
    <property type="entry name" value="23SrRNA_methyltr_RlmD"/>
    <property type="match status" value="1"/>
</dbReference>
<evidence type="ECO:0000256" key="5">
    <source>
        <dbReference type="ARBA" id="ARBA00022691"/>
    </source>
</evidence>
<evidence type="ECO:0000256" key="10">
    <source>
        <dbReference type="ARBA" id="ARBA00059995"/>
    </source>
</evidence>
<feature type="binding site" evidence="11">
    <location>
        <position position="89"/>
    </location>
    <ligand>
        <name>[4Fe-4S] cluster</name>
        <dbReference type="ChEBI" id="CHEBI:49883"/>
    </ligand>
</feature>
<feature type="binding site" evidence="11">
    <location>
        <position position="365"/>
    </location>
    <ligand>
        <name>S-adenosyl-L-methionine</name>
        <dbReference type="ChEBI" id="CHEBI:59789"/>
    </ligand>
</feature>
<dbReference type="PROSITE" id="PS01230">
    <property type="entry name" value="TRMA_1"/>
    <property type="match status" value="1"/>
</dbReference>
<dbReference type="PANTHER" id="PTHR11061:SF49">
    <property type="entry name" value="23S RRNA (URACIL(1939)-C(5))-METHYLTRANSFERASE RLMD"/>
    <property type="match status" value="1"/>
</dbReference>
<dbReference type="InterPro" id="IPR029063">
    <property type="entry name" value="SAM-dependent_MTases_sf"/>
</dbReference>
<evidence type="ECO:0000256" key="11">
    <source>
        <dbReference type="HAMAP-Rule" id="MF_01010"/>
    </source>
</evidence>
<keyword evidence="1 11" id="KW-0004">4Fe-4S</keyword>
<dbReference type="SUPFAM" id="SSF50249">
    <property type="entry name" value="Nucleic acid-binding proteins"/>
    <property type="match status" value="1"/>
</dbReference>
<comment type="catalytic activity">
    <reaction evidence="9 11">
        <text>uridine(1939) in 23S rRNA + S-adenosyl-L-methionine = 5-methyluridine(1939) in 23S rRNA + S-adenosyl-L-homocysteine + H(+)</text>
        <dbReference type="Rhea" id="RHEA:42908"/>
        <dbReference type="Rhea" id="RHEA-COMP:10278"/>
        <dbReference type="Rhea" id="RHEA-COMP:10279"/>
        <dbReference type="ChEBI" id="CHEBI:15378"/>
        <dbReference type="ChEBI" id="CHEBI:57856"/>
        <dbReference type="ChEBI" id="CHEBI:59789"/>
        <dbReference type="ChEBI" id="CHEBI:65315"/>
        <dbReference type="ChEBI" id="CHEBI:74447"/>
        <dbReference type="EC" id="2.1.1.190"/>
    </reaction>
</comment>
<dbReference type="PROSITE" id="PS01231">
    <property type="entry name" value="TRMA_2"/>
    <property type="match status" value="1"/>
</dbReference>
<proteinExistence type="inferred from homology"/>
<evidence type="ECO:0000256" key="12">
    <source>
        <dbReference type="PROSITE-ProRule" id="PRU01024"/>
    </source>
</evidence>
<dbReference type="Gene3D" id="2.40.50.1070">
    <property type="match status" value="1"/>
</dbReference>
<feature type="binding site" evidence="11 12">
    <location>
        <position position="338"/>
    </location>
    <ligand>
        <name>S-adenosyl-L-methionine</name>
        <dbReference type="ChEBI" id="CHEBI:59789"/>
    </ligand>
</feature>
<evidence type="ECO:0000313" key="16">
    <source>
        <dbReference type="Proteomes" id="UP000055702"/>
    </source>
</evidence>
<evidence type="ECO:0000259" key="14">
    <source>
        <dbReference type="PROSITE" id="PS50926"/>
    </source>
</evidence>
<feature type="binding site" evidence="11">
    <location>
        <position position="322"/>
    </location>
    <ligand>
        <name>S-adenosyl-L-methionine</name>
        <dbReference type="ChEBI" id="CHEBI:59789"/>
    </ligand>
</feature>
<reference evidence="15 16" key="1">
    <citation type="submission" date="2016-01" db="EMBL/GenBank/DDBJ databases">
        <title>Draft genome of the antarctic isolate Shewanella frigidimarina Ag06-30.</title>
        <authorList>
            <person name="Parmeciano Di Noto G."/>
            <person name="Vazquez S."/>
            <person name="Mac Cormack W."/>
            <person name="Iriarte A."/>
            <person name="Quiroga C."/>
        </authorList>
    </citation>
    <scope>NUCLEOTIDE SEQUENCE [LARGE SCALE GENOMIC DNA]</scope>
    <source>
        <strain evidence="15 16">Ag06-30</strain>
    </source>
</reference>
<dbReference type="GO" id="GO:0003723">
    <property type="term" value="F:RNA binding"/>
    <property type="evidence" value="ECO:0007669"/>
    <property type="project" value="InterPro"/>
</dbReference>
<dbReference type="NCBIfam" id="TIGR00479">
    <property type="entry name" value="rumA"/>
    <property type="match status" value="1"/>
</dbReference>
<keyword evidence="4 11" id="KW-0808">Transferase</keyword>
<dbReference type="NCBIfam" id="NF009639">
    <property type="entry name" value="PRK13168.1"/>
    <property type="match status" value="1"/>
</dbReference>
<comment type="similarity">
    <text evidence="11">Belongs to the class I-like SAM-binding methyltransferase superfamily. RNA M5U methyltransferase family. RlmD subfamily.</text>
</comment>
<feature type="active site" evidence="13">
    <location>
        <position position="411"/>
    </location>
</feature>
<evidence type="ECO:0000256" key="3">
    <source>
        <dbReference type="ARBA" id="ARBA00022603"/>
    </source>
</evidence>
<name>A0A106BYN2_SHEFR</name>
<evidence type="ECO:0000256" key="9">
    <source>
        <dbReference type="ARBA" id="ARBA00052756"/>
    </source>
</evidence>
<dbReference type="GO" id="GO:0051539">
    <property type="term" value="F:4 iron, 4 sulfur cluster binding"/>
    <property type="evidence" value="ECO:0007669"/>
    <property type="project" value="UniProtKB-KW"/>
</dbReference>
<feature type="domain" description="TRAM" evidence="14">
    <location>
        <begin position="12"/>
        <end position="70"/>
    </location>
</feature>
<protein>
    <recommendedName>
        <fullName evidence="11">23S rRNA (uracil(1939)-C(5))-methyltransferase RlmD</fullName>
        <ecNumber evidence="11">2.1.1.190</ecNumber>
    </recommendedName>
    <alternativeName>
        <fullName evidence="11">23S rRNA(m5U1939)-methyltransferase</fullName>
    </alternativeName>
</protein>
<feature type="binding site" evidence="11">
    <location>
        <position position="92"/>
    </location>
    <ligand>
        <name>[4Fe-4S] cluster</name>
        <dbReference type="ChEBI" id="CHEBI:49883"/>
    </ligand>
</feature>
<accession>A0A106BYN2</accession>
<feature type="binding site" evidence="11">
    <location>
        <position position="83"/>
    </location>
    <ligand>
        <name>[4Fe-4S] cluster</name>
        <dbReference type="ChEBI" id="CHEBI:49883"/>
    </ligand>
</feature>
<dbReference type="FunFam" id="2.40.50.140:FF:000097">
    <property type="entry name" value="23S rRNA (uracil(1939)-C(5))-methyltransferase RlmD"/>
    <property type="match status" value="1"/>
</dbReference>
<dbReference type="CDD" id="cd02440">
    <property type="entry name" value="AdoMet_MTases"/>
    <property type="match status" value="1"/>
</dbReference>
<dbReference type="InterPro" id="IPR010280">
    <property type="entry name" value="U5_MeTrfase_fam"/>
</dbReference>
<dbReference type="InterPro" id="IPR030390">
    <property type="entry name" value="MeTrfase_TrmA_AS"/>
</dbReference>
<keyword evidence="5 11" id="KW-0949">S-adenosyl-L-methionine</keyword>
<comment type="function">
    <text evidence="10 11">Catalyzes the formation of 5-methyl-uridine at position 1939 (m5U1939) in 23S rRNA.</text>
</comment>
<dbReference type="InterPro" id="IPR002792">
    <property type="entry name" value="TRAM_dom"/>
</dbReference>
<dbReference type="Gene3D" id="2.40.50.140">
    <property type="entry name" value="Nucleic acid-binding proteins"/>
    <property type="match status" value="1"/>
</dbReference>
<keyword evidence="8 11" id="KW-0411">Iron-sulfur</keyword>
<keyword evidence="2 11" id="KW-0698">rRNA processing</keyword>